<dbReference type="InterPro" id="IPR003399">
    <property type="entry name" value="Mce/MlaD"/>
</dbReference>
<evidence type="ECO:0000313" key="5">
    <source>
        <dbReference type="Proteomes" id="UP000317557"/>
    </source>
</evidence>
<dbReference type="Gene3D" id="1.20.120.20">
    <property type="entry name" value="Apolipoprotein"/>
    <property type="match status" value="1"/>
</dbReference>
<feature type="transmembrane region" description="Helical" evidence="2">
    <location>
        <begin position="12"/>
        <end position="28"/>
    </location>
</feature>
<organism evidence="4 5">
    <name type="scientific">Gracilimonas mengyeensis</name>
    <dbReference type="NCBI Taxonomy" id="1302730"/>
    <lineage>
        <taxon>Bacteria</taxon>
        <taxon>Pseudomonadati</taxon>
        <taxon>Balneolota</taxon>
        <taxon>Balneolia</taxon>
        <taxon>Balneolales</taxon>
        <taxon>Balneolaceae</taxon>
        <taxon>Gracilimonas</taxon>
    </lineage>
</organism>
<keyword evidence="2" id="KW-1133">Transmembrane helix</keyword>
<keyword evidence="1" id="KW-0175">Coiled coil</keyword>
<dbReference type="EMBL" id="FXTP01000005">
    <property type="protein sequence ID" value="SMO58854.1"/>
    <property type="molecule type" value="Genomic_DNA"/>
</dbReference>
<reference evidence="4 5" key="1">
    <citation type="submission" date="2017-05" db="EMBL/GenBank/DDBJ databases">
        <authorList>
            <person name="Varghese N."/>
            <person name="Submissions S."/>
        </authorList>
    </citation>
    <scope>NUCLEOTIDE SEQUENCE [LARGE SCALE GENOMIC DNA]</scope>
    <source>
        <strain evidence="4 5">DSM 21985</strain>
    </source>
</reference>
<feature type="coiled-coil region" evidence="1">
    <location>
        <begin position="221"/>
        <end position="258"/>
    </location>
</feature>
<dbReference type="RefSeq" id="WP_142453981.1">
    <property type="nucleotide sequence ID" value="NZ_FXTP01000005.1"/>
</dbReference>
<name>A0A521CHF1_9BACT</name>
<gene>
    <name evidence="4" type="ORF">SAMN06265219_105160</name>
</gene>
<evidence type="ECO:0000256" key="2">
    <source>
        <dbReference type="SAM" id="Phobius"/>
    </source>
</evidence>
<protein>
    <submittedName>
        <fullName evidence="4">Phospholipid/cholesterol/gamma-HCH transport system substrate-binding protein</fullName>
    </submittedName>
</protein>
<accession>A0A521CHF1</accession>
<proteinExistence type="predicted"/>
<dbReference type="OrthoDB" id="9769132at2"/>
<sequence length="310" mass="33895">MAKVSNELKIGLTVIVATIVAFVGYRIMKDVPLFRTAITIHTTFNQVPGLIPGNPVNVKGYKIGSVKKMDLLPSDSTRVTLNIENGHEIPKGSVAILKSSGVLGGKYIEIQKSDSNELVTNGGEIKGVFEQGIMDSFAKEGEKLSEDISSSIQGLEEFLSNLNSTLDEETKQGISETVQNVKNTTGSLNALIQKRQQDLDSMIVAAKSTMQNMDELTSDNKEDLSAMITNLEATSKELEKLSNGLNETNQTLNDVLSKINNGEGTLGRMVNDPSLYNNMDSLSVNLNQLIKNINDDPGRYLKHMRLIEVF</sequence>
<feature type="domain" description="Mce/MlaD" evidence="3">
    <location>
        <begin position="38"/>
        <end position="112"/>
    </location>
</feature>
<evidence type="ECO:0000313" key="4">
    <source>
        <dbReference type="EMBL" id="SMO58854.1"/>
    </source>
</evidence>
<keyword evidence="2" id="KW-0472">Membrane</keyword>
<dbReference type="AlphaFoldDB" id="A0A521CHF1"/>
<dbReference type="PANTHER" id="PTHR33371">
    <property type="entry name" value="INTERMEMBRANE PHOSPHOLIPID TRANSPORT SYSTEM BINDING PROTEIN MLAD-RELATED"/>
    <property type="match status" value="1"/>
</dbReference>
<keyword evidence="5" id="KW-1185">Reference proteome</keyword>
<evidence type="ECO:0000259" key="3">
    <source>
        <dbReference type="Pfam" id="PF02470"/>
    </source>
</evidence>
<keyword evidence="2" id="KW-0812">Transmembrane</keyword>
<dbReference type="Pfam" id="PF02470">
    <property type="entry name" value="MlaD"/>
    <property type="match status" value="1"/>
</dbReference>
<dbReference type="Proteomes" id="UP000317557">
    <property type="component" value="Unassembled WGS sequence"/>
</dbReference>
<evidence type="ECO:0000256" key="1">
    <source>
        <dbReference type="SAM" id="Coils"/>
    </source>
</evidence>
<dbReference type="InterPro" id="IPR052336">
    <property type="entry name" value="MlaD_Phospholipid_Transporter"/>
</dbReference>
<dbReference type="PANTHER" id="PTHR33371:SF4">
    <property type="entry name" value="INTERMEMBRANE PHOSPHOLIPID TRANSPORT SYSTEM BINDING PROTEIN MLAD"/>
    <property type="match status" value="1"/>
</dbReference>